<dbReference type="Pfam" id="PF01497">
    <property type="entry name" value="Peripla_BP_2"/>
    <property type="match status" value="1"/>
</dbReference>
<protein>
    <recommendedName>
        <fullName evidence="2">Fe/B12 periplasmic-binding domain-containing protein</fullName>
    </recommendedName>
</protein>
<dbReference type="SUPFAM" id="SSF53807">
    <property type="entry name" value="Helical backbone' metal receptor"/>
    <property type="match status" value="1"/>
</dbReference>
<dbReference type="Proteomes" id="UP001497444">
    <property type="component" value="Unassembled WGS sequence"/>
</dbReference>
<dbReference type="EMBL" id="CAXAQS010000054">
    <property type="protein sequence ID" value="CAK9249839.1"/>
    <property type="molecule type" value="Genomic_DNA"/>
</dbReference>
<gene>
    <name evidence="3" type="ORF">CSSPJE1EN1_LOCUS25217</name>
</gene>
<feature type="domain" description="Fe/B12 periplasmic-binding" evidence="2">
    <location>
        <begin position="1"/>
        <end position="244"/>
    </location>
</feature>
<accession>A0ABP0V613</accession>
<name>A0ABP0V613_9BRYO</name>
<dbReference type="PANTHER" id="PTHR30535">
    <property type="entry name" value="VITAMIN B12-BINDING PROTEIN"/>
    <property type="match status" value="1"/>
</dbReference>
<sequence>MDLQRIVGVTESTDFPPALKKVSSVGQYQKLNLEKIVSLKPDLILATEDGNSKDQIEHLREVGLSVLVLRTNTFVQIEDSMKLVDQALGPQGKDDGLKLIDHFVKAVELFKNRGLKRSPRKTVVLELDDNPLIVVGGKSFLNEAVSLIGAENIYQNAQTGYPRPSKEDVVAKDPDLILLPTFGKNFDSGNPQFKAELEAWSQYPSMKAVKNRQVRAIEGDRLLRPSMRLLEGLSLLEKAIYGSS</sequence>
<comment type="caution">
    <text evidence="3">The sequence shown here is derived from an EMBL/GenBank/DDBJ whole genome shotgun (WGS) entry which is preliminary data.</text>
</comment>
<keyword evidence="1" id="KW-0732">Signal</keyword>
<evidence type="ECO:0000259" key="2">
    <source>
        <dbReference type="PROSITE" id="PS50983"/>
    </source>
</evidence>
<dbReference type="InterPro" id="IPR050902">
    <property type="entry name" value="ABC_Transporter_SBP"/>
</dbReference>
<dbReference type="PROSITE" id="PS50983">
    <property type="entry name" value="FE_B12_PBP"/>
    <property type="match status" value="1"/>
</dbReference>
<evidence type="ECO:0000313" key="3">
    <source>
        <dbReference type="EMBL" id="CAK9249839.1"/>
    </source>
</evidence>
<dbReference type="Gene3D" id="3.40.50.1980">
    <property type="entry name" value="Nitrogenase molybdenum iron protein domain"/>
    <property type="match status" value="2"/>
</dbReference>
<evidence type="ECO:0000256" key="1">
    <source>
        <dbReference type="ARBA" id="ARBA00022729"/>
    </source>
</evidence>
<reference evidence="3" key="1">
    <citation type="submission" date="2024-02" db="EMBL/GenBank/DDBJ databases">
        <authorList>
            <consortium name="ELIXIR-Norway"/>
            <consortium name="Elixir Norway"/>
        </authorList>
    </citation>
    <scope>NUCLEOTIDE SEQUENCE</scope>
</reference>
<dbReference type="NCBIfam" id="NF038402">
    <property type="entry name" value="TroA_like"/>
    <property type="match status" value="1"/>
</dbReference>
<dbReference type="InterPro" id="IPR002491">
    <property type="entry name" value="ABC_transptr_periplasmic_BD"/>
</dbReference>
<dbReference type="PANTHER" id="PTHR30535:SF34">
    <property type="entry name" value="MOLYBDATE-BINDING PROTEIN MOLA"/>
    <property type="match status" value="1"/>
</dbReference>
<keyword evidence="4" id="KW-1185">Reference proteome</keyword>
<organism evidence="3 4">
    <name type="scientific">Sphagnum jensenii</name>
    <dbReference type="NCBI Taxonomy" id="128206"/>
    <lineage>
        <taxon>Eukaryota</taxon>
        <taxon>Viridiplantae</taxon>
        <taxon>Streptophyta</taxon>
        <taxon>Embryophyta</taxon>
        <taxon>Bryophyta</taxon>
        <taxon>Sphagnophytina</taxon>
        <taxon>Sphagnopsida</taxon>
        <taxon>Sphagnales</taxon>
        <taxon>Sphagnaceae</taxon>
        <taxon>Sphagnum</taxon>
    </lineage>
</organism>
<proteinExistence type="predicted"/>
<evidence type="ECO:0000313" key="4">
    <source>
        <dbReference type="Proteomes" id="UP001497444"/>
    </source>
</evidence>
<dbReference type="InterPro" id="IPR054828">
    <property type="entry name" value="Vit_B12_bind_prot"/>
</dbReference>